<accession>A0A4V2PBV4</accession>
<keyword evidence="3" id="KW-1185">Reference proteome</keyword>
<gene>
    <name evidence="2" type="ORF">EV694_1232</name>
</gene>
<proteinExistence type="predicted"/>
<name>A0A4V2PBV4_9PAST</name>
<dbReference type="Proteomes" id="UP000294702">
    <property type="component" value="Unassembled WGS sequence"/>
</dbReference>
<evidence type="ECO:0000256" key="1">
    <source>
        <dbReference type="SAM" id="SignalP"/>
    </source>
</evidence>
<feature type="chain" id="PRO_5020370602" evidence="1">
    <location>
        <begin position="21"/>
        <end position="147"/>
    </location>
</feature>
<dbReference type="RefSeq" id="WP_132690520.1">
    <property type="nucleotide sequence ID" value="NZ_SMFT01000002.1"/>
</dbReference>
<evidence type="ECO:0000313" key="2">
    <source>
        <dbReference type="EMBL" id="TCJ98805.1"/>
    </source>
</evidence>
<sequence>MKKITVFAFILLAFAQVSVANSIDNQCKIAKGISSEGESLLSELLAPFDNVQTADPKQLSDRKVKLFNPKYTKFKQKYPIKTPIPFDQELLEEANNVKVGIGVIANYFVRIAKAPTKKEKERLLNELKGSWLKSFSNLNEMIKEQCK</sequence>
<keyword evidence="1" id="KW-0732">Signal</keyword>
<evidence type="ECO:0000313" key="3">
    <source>
        <dbReference type="Proteomes" id="UP000294702"/>
    </source>
</evidence>
<feature type="signal peptide" evidence="1">
    <location>
        <begin position="1"/>
        <end position="20"/>
    </location>
</feature>
<reference evidence="2 3" key="1">
    <citation type="submission" date="2019-03" db="EMBL/GenBank/DDBJ databases">
        <title>Genomic Encyclopedia of Type Strains, Phase IV (KMG-IV): sequencing the most valuable type-strain genomes for metagenomic binning, comparative biology and taxonomic classification.</title>
        <authorList>
            <person name="Goeker M."/>
        </authorList>
    </citation>
    <scope>NUCLEOTIDE SEQUENCE [LARGE SCALE GENOMIC DNA]</scope>
    <source>
        <strain evidence="2 3">DSM 15534</strain>
    </source>
</reference>
<dbReference type="AlphaFoldDB" id="A0A4V2PBV4"/>
<protein>
    <submittedName>
        <fullName evidence="2">Uncharacterized protein</fullName>
    </submittedName>
</protein>
<dbReference type="EMBL" id="SMFT01000002">
    <property type="protein sequence ID" value="TCJ98805.1"/>
    <property type="molecule type" value="Genomic_DNA"/>
</dbReference>
<comment type="caution">
    <text evidence="2">The sequence shown here is derived from an EMBL/GenBank/DDBJ whole genome shotgun (WGS) entry which is preliminary data.</text>
</comment>
<organism evidence="2 3">
    <name type="scientific">Volucribacter psittacicida</name>
    <dbReference type="NCBI Taxonomy" id="203482"/>
    <lineage>
        <taxon>Bacteria</taxon>
        <taxon>Pseudomonadati</taxon>
        <taxon>Pseudomonadota</taxon>
        <taxon>Gammaproteobacteria</taxon>
        <taxon>Pasteurellales</taxon>
        <taxon>Pasteurellaceae</taxon>
        <taxon>Volucribacter</taxon>
    </lineage>
</organism>